<dbReference type="PROSITE" id="PS50287">
    <property type="entry name" value="SRCR_2"/>
    <property type="match status" value="1"/>
</dbReference>
<gene>
    <name evidence="3" type="ORF">E2C01_008182</name>
</gene>
<evidence type="ECO:0000313" key="3">
    <source>
        <dbReference type="EMBL" id="MPC15392.1"/>
    </source>
</evidence>
<evidence type="ECO:0000313" key="4">
    <source>
        <dbReference type="Proteomes" id="UP000324222"/>
    </source>
</evidence>
<sequence>MAILLDSEPSTPSRCNETLQVRPPGCNGWSSACNDFWCIFSPLVTEAQIPVCRKGQPCLPLSAGALWLIC</sequence>
<dbReference type="AlphaFoldDB" id="A0A5B7D037"/>
<dbReference type="EMBL" id="VSRR010000424">
    <property type="protein sequence ID" value="MPC15392.1"/>
    <property type="molecule type" value="Genomic_DNA"/>
</dbReference>
<protein>
    <recommendedName>
        <fullName evidence="2">SRCR domain-containing protein</fullName>
    </recommendedName>
</protein>
<evidence type="ECO:0000259" key="2">
    <source>
        <dbReference type="PROSITE" id="PS50287"/>
    </source>
</evidence>
<keyword evidence="4" id="KW-1185">Reference proteome</keyword>
<dbReference type="InterPro" id="IPR001190">
    <property type="entry name" value="SRCR"/>
</dbReference>
<organism evidence="3 4">
    <name type="scientific">Portunus trituberculatus</name>
    <name type="common">Swimming crab</name>
    <name type="synonym">Neptunus trituberculatus</name>
    <dbReference type="NCBI Taxonomy" id="210409"/>
    <lineage>
        <taxon>Eukaryota</taxon>
        <taxon>Metazoa</taxon>
        <taxon>Ecdysozoa</taxon>
        <taxon>Arthropoda</taxon>
        <taxon>Crustacea</taxon>
        <taxon>Multicrustacea</taxon>
        <taxon>Malacostraca</taxon>
        <taxon>Eumalacostraca</taxon>
        <taxon>Eucarida</taxon>
        <taxon>Decapoda</taxon>
        <taxon>Pleocyemata</taxon>
        <taxon>Brachyura</taxon>
        <taxon>Eubrachyura</taxon>
        <taxon>Portunoidea</taxon>
        <taxon>Portunidae</taxon>
        <taxon>Portuninae</taxon>
        <taxon>Portunus</taxon>
    </lineage>
</organism>
<accession>A0A5B7D037</accession>
<proteinExistence type="predicted"/>
<evidence type="ECO:0000256" key="1">
    <source>
        <dbReference type="PROSITE-ProRule" id="PRU00196"/>
    </source>
</evidence>
<comment type="caution">
    <text evidence="1">Lacks conserved residue(s) required for the propagation of feature annotation.</text>
</comment>
<feature type="domain" description="SRCR" evidence="2">
    <location>
        <begin position="2"/>
        <end position="54"/>
    </location>
</feature>
<name>A0A5B7D037_PORTR</name>
<dbReference type="GO" id="GO:0016020">
    <property type="term" value="C:membrane"/>
    <property type="evidence" value="ECO:0007669"/>
    <property type="project" value="InterPro"/>
</dbReference>
<reference evidence="3 4" key="1">
    <citation type="submission" date="2019-05" db="EMBL/GenBank/DDBJ databases">
        <title>Another draft genome of Portunus trituberculatus and its Hox gene families provides insights of decapod evolution.</title>
        <authorList>
            <person name="Jeong J.-H."/>
            <person name="Song I."/>
            <person name="Kim S."/>
            <person name="Choi T."/>
            <person name="Kim D."/>
            <person name="Ryu S."/>
            <person name="Kim W."/>
        </authorList>
    </citation>
    <scope>NUCLEOTIDE SEQUENCE [LARGE SCALE GENOMIC DNA]</scope>
    <source>
        <tissue evidence="3">Muscle</tissue>
    </source>
</reference>
<comment type="caution">
    <text evidence="3">The sequence shown here is derived from an EMBL/GenBank/DDBJ whole genome shotgun (WGS) entry which is preliminary data.</text>
</comment>
<dbReference type="Proteomes" id="UP000324222">
    <property type="component" value="Unassembled WGS sequence"/>
</dbReference>